<keyword evidence="1" id="KW-0472">Membrane</keyword>
<evidence type="ECO:0000313" key="3">
    <source>
        <dbReference type="Proteomes" id="UP000237662"/>
    </source>
</evidence>
<dbReference type="RefSeq" id="WP_104419155.1">
    <property type="nucleotide sequence ID" value="NZ_PTJC01000005.1"/>
</dbReference>
<keyword evidence="3" id="KW-1185">Reference proteome</keyword>
<keyword evidence="1" id="KW-0812">Transmembrane</keyword>
<comment type="caution">
    <text evidence="2">The sequence shown here is derived from an EMBL/GenBank/DDBJ whole genome shotgun (WGS) entry which is preliminary data.</text>
</comment>
<dbReference type="AlphaFoldDB" id="A0A2S6IAT3"/>
<dbReference type="EMBL" id="PTJC01000005">
    <property type="protein sequence ID" value="PPK88617.1"/>
    <property type="molecule type" value="Genomic_DNA"/>
</dbReference>
<name>A0A2S6IAT3_9BACT</name>
<feature type="transmembrane region" description="Helical" evidence="1">
    <location>
        <begin position="45"/>
        <end position="64"/>
    </location>
</feature>
<dbReference type="Proteomes" id="UP000237662">
    <property type="component" value="Unassembled WGS sequence"/>
</dbReference>
<proteinExistence type="predicted"/>
<feature type="transmembrane region" description="Helical" evidence="1">
    <location>
        <begin position="12"/>
        <end position="39"/>
    </location>
</feature>
<accession>A0A2S6IAT3</accession>
<keyword evidence="1" id="KW-1133">Transmembrane helix</keyword>
<organism evidence="2 3">
    <name type="scientific">Neolewinella xylanilytica</name>
    <dbReference type="NCBI Taxonomy" id="1514080"/>
    <lineage>
        <taxon>Bacteria</taxon>
        <taxon>Pseudomonadati</taxon>
        <taxon>Bacteroidota</taxon>
        <taxon>Saprospiria</taxon>
        <taxon>Saprospirales</taxon>
        <taxon>Lewinellaceae</taxon>
        <taxon>Neolewinella</taxon>
    </lineage>
</organism>
<sequence length="73" mass="8294">MLRHSTTLTVIGFLLLFLGLVSLVLNYVGVDIFFLAWIYDLGVGVSFAIRLLMVLIGFTLIYIAQIDWDREDV</sequence>
<evidence type="ECO:0000256" key="1">
    <source>
        <dbReference type="SAM" id="Phobius"/>
    </source>
</evidence>
<gene>
    <name evidence="2" type="ORF">CLV84_1586</name>
</gene>
<reference evidence="2 3" key="1">
    <citation type="submission" date="2018-02" db="EMBL/GenBank/DDBJ databases">
        <title>Genomic Encyclopedia of Archaeal and Bacterial Type Strains, Phase II (KMG-II): from individual species to whole genera.</title>
        <authorList>
            <person name="Goeker M."/>
        </authorList>
    </citation>
    <scope>NUCLEOTIDE SEQUENCE [LARGE SCALE GENOMIC DNA]</scope>
    <source>
        <strain evidence="2 3">DSM 29526</strain>
    </source>
</reference>
<evidence type="ECO:0000313" key="2">
    <source>
        <dbReference type="EMBL" id="PPK88617.1"/>
    </source>
</evidence>
<dbReference type="OrthoDB" id="1495356at2"/>
<protein>
    <submittedName>
        <fullName evidence="2">Uncharacterized protein</fullName>
    </submittedName>
</protein>